<dbReference type="eggNOG" id="arCOG03020">
    <property type="taxonomic scope" value="Archaea"/>
</dbReference>
<dbReference type="STRING" id="797210.Halxa_2239"/>
<keyword evidence="3" id="KW-1185">Reference proteome</keyword>
<feature type="region of interest" description="Disordered" evidence="1">
    <location>
        <begin position="39"/>
        <end position="66"/>
    </location>
</feature>
<sequence>MARADSGDGVGKCECVSRRRELQLSPANAGRSLFARLVKTPGMSEDGPNRDRAQDRIGQRKSERAEHTEAIFEDVQRHLGDLEYPVTSEELATEYGDEAIDMPNETESLGSVFDRLAGEQYDDPEEVREAVYGEITGEAGSPNEANAERDLAALDEEKQGSPSERGGDSL</sequence>
<name>F8D9C6_HALXS</name>
<organism evidence="2 3">
    <name type="scientific">Halopiger xanaduensis (strain DSM 18323 / JCM 14033 / SH-6)</name>
    <dbReference type="NCBI Taxonomy" id="797210"/>
    <lineage>
        <taxon>Archaea</taxon>
        <taxon>Methanobacteriati</taxon>
        <taxon>Methanobacteriota</taxon>
        <taxon>Stenosarchaea group</taxon>
        <taxon>Halobacteria</taxon>
        <taxon>Halobacteriales</taxon>
        <taxon>Natrialbaceae</taxon>
        <taxon>Halopiger</taxon>
    </lineage>
</organism>
<dbReference type="Pfam" id="PF19102">
    <property type="entry name" value="DUF5789"/>
    <property type="match status" value="1"/>
</dbReference>
<reference evidence="2 3" key="1">
    <citation type="journal article" date="2012" name="Stand. Genomic Sci.">
        <title>Complete genome sequence of Halopiger xanaduensis type strain (SH-6(T)).</title>
        <authorList>
            <person name="Anderson I."/>
            <person name="Tindall B.J."/>
            <person name="Rohde M."/>
            <person name="Lucas S."/>
            <person name="Han J."/>
            <person name="Lapidus A."/>
            <person name="Cheng J.F."/>
            <person name="Goodwin L."/>
            <person name="Pitluck S."/>
            <person name="Peters L."/>
            <person name="Pati A."/>
            <person name="Mikhailova N."/>
            <person name="Pagani I."/>
            <person name="Teshima H."/>
            <person name="Han C."/>
            <person name="Tapia R."/>
            <person name="Land M."/>
            <person name="Woyke T."/>
            <person name="Klenk H.P."/>
            <person name="Kyrpides N."/>
            <person name="Ivanova N."/>
        </authorList>
    </citation>
    <scope>NUCLEOTIDE SEQUENCE [LARGE SCALE GENOMIC DNA]</scope>
    <source>
        <strain evidence="3">DSM 18323 / JCM 14033 / SH-6</strain>
    </source>
</reference>
<protein>
    <recommendedName>
        <fullName evidence="4">DUF2795 domain-containing protein</fullName>
    </recommendedName>
</protein>
<proteinExistence type="predicted"/>
<evidence type="ECO:0008006" key="4">
    <source>
        <dbReference type="Google" id="ProtNLM"/>
    </source>
</evidence>
<feature type="compositionally biased region" description="Basic and acidic residues" evidence="1">
    <location>
        <begin position="47"/>
        <end position="66"/>
    </location>
</feature>
<gene>
    <name evidence="2" type="ordered locus">Halxa_2239</name>
</gene>
<feature type="region of interest" description="Disordered" evidence="1">
    <location>
        <begin position="134"/>
        <end position="170"/>
    </location>
</feature>
<evidence type="ECO:0000256" key="1">
    <source>
        <dbReference type="SAM" id="MobiDB-lite"/>
    </source>
</evidence>
<accession>F8D9C6</accession>
<evidence type="ECO:0000313" key="3">
    <source>
        <dbReference type="Proteomes" id="UP000006794"/>
    </source>
</evidence>
<feature type="compositionally biased region" description="Basic and acidic residues" evidence="1">
    <location>
        <begin position="146"/>
        <end position="170"/>
    </location>
</feature>
<dbReference type="Proteomes" id="UP000006794">
    <property type="component" value="Chromosome"/>
</dbReference>
<dbReference type="AlphaFoldDB" id="F8D9C6"/>
<dbReference type="InterPro" id="IPR043899">
    <property type="entry name" value="DUF5789"/>
</dbReference>
<evidence type="ECO:0000313" key="2">
    <source>
        <dbReference type="EMBL" id="AEH36864.1"/>
    </source>
</evidence>
<dbReference type="HOGENOM" id="CLU_133603_0_0_2"/>
<dbReference type="EMBL" id="CP002839">
    <property type="protein sequence ID" value="AEH36864.1"/>
    <property type="molecule type" value="Genomic_DNA"/>
</dbReference>
<dbReference type="KEGG" id="hxa:Halxa_2239"/>